<dbReference type="CDD" id="cd01673">
    <property type="entry name" value="dNK"/>
    <property type="match status" value="1"/>
</dbReference>
<dbReference type="InterPro" id="IPR031314">
    <property type="entry name" value="DNK_dom"/>
</dbReference>
<name>A0A6C0FC82_9ZZZZ</name>
<organism evidence="2">
    <name type="scientific">viral metagenome</name>
    <dbReference type="NCBI Taxonomy" id="1070528"/>
    <lineage>
        <taxon>unclassified sequences</taxon>
        <taxon>metagenomes</taxon>
        <taxon>organismal metagenomes</taxon>
    </lineage>
</organism>
<protein>
    <recommendedName>
        <fullName evidence="1">Deoxynucleoside kinase domain-containing protein</fullName>
    </recommendedName>
</protein>
<reference evidence="2" key="1">
    <citation type="journal article" date="2020" name="Nature">
        <title>Giant virus diversity and host interactions through global metagenomics.</title>
        <authorList>
            <person name="Schulz F."/>
            <person name="Roux S."/>
            <person name="Paez-Espino D."/>
            <person name="Jungbluth S."/>
            <person name="Walsh D.A."/>
            <person name="Denef V.J."/>
            <person name="McMahon K.D."/>
            <person name="Konstantinidis K.T."/>
            <person name="Eloe-Fadrosh E.A."/>
            <person name="Kyrpides N.C."/>
            <person name="Woyke T."/>
        </authorList>
    </citation>
    <scope>NUCLEOTIDE SEQUENCE</scope>
    <source>
        <strain evidence="2">GVMAG-S-ERX556106-38</strain>
    </source>
</reference>
<dbReference type="Pfam" id="PF01712">
    <property type="entry name" value="dNK"/>
    <property type="match status" value="1"/>
</dbReference>
<dbReference type="GO" id="GO:0005737">
    <property type="term" value="C:cytoplasm"/>
    <property type="evidence" value="ECO:0007669"/>
    <property type="project" value="TreeGrafter"/>
</dbReference>
<feature type="domain" description="Deoxynucleoside kinase" evidence="1">
    <location>
        <begin position="25"/>
        <end position="238"/>
    </location>
</feature>
<dbReference type="PANTHER" id="PTHR10513:SF35">
    <property type="entry name" value="DEOXYADENOSINE KINASE"/>
    <property type="match status" value="1"/>
</dbReference>
<sequence>MTEYFSNDVSSNAQSQTTNRPYKIISIEGNIGSGKSTLLNNLKEEYKYNPNVVFLDEPVDSWNNIKDSNGQTMLEKFYGNQEKYSFPFQMMAYISRLSVIKNAIQKHPGCVFISERCLYTDKHVFAKMLYDTGKIEDVNYQIYNEWFDTFVDEFVISQIIYVKTSPEICYSRVKVRSRDGEDSIPVEYLQDCHEYHTNMMNVMMNQRDTDVLVLNGNVNLKTEPHQLKGWMEMIDRVVKKTCEDKDDTVVTTC</sequence>
<dbReference type="GO" id="GO:0019136">
    <property type="term" value="F:deoxynucleoside kinase activity"/>
    <property type="evidence" value="ECO:0007669"/>
    <property type="project" value="InterPro"/>
</dbReference>
<dbReference type="InterPro" id="IPR002624">
    <property type="entry name" value="DCK/DGK"/>
</dbReference>
<evidence type="ECO:0000259" key="1">
    <source>
        <dbReference type="Pfam" id="PF01712"/>
    </source>
</evidence>
<dbReference type="GO" id="GO:0005524">
    <property type="term" value="F:ATP binding"/>
    <property type="evidence" value="ECO:0007669"/>
    <property type="project" value="InterPro"/>
</dbReference>
<dbReference type="SUPFAM" id="SSF52540">
    <property type="entry name" value="P-loop containing nucleoside triphosphate hydrolases"/>
    <property type="match status" value="1"/>
</dbReference>
<accession>A0A6C0FC82</accession>
<dbReference type="PANTHER" id="PTHR10513">
    <property type="entry name" value="DEOXYNUCLEOSIDE KINASE"/>
    <property type="match status" value="1"/>
</dbReference>
<dbReference type="PIRSF" id="PIRSF000705">
    <property type="entry name" value="DNK"/>
    <property type="match status" value="1"/>
</dbReference>
<dbReference type="InterPro" id="IPR050566">
    <property type="entry name" value="Deoxyribonucleoside_kinase"/>
</dbReference>
<evidence type="ECO:0000313" key="2">
    <source>
        <dbReference type="EMBL" id="QHT38822.1"/>
    </source>
</evidence>
<dbReference type="AlphaFoldDB" id="A0A6C0FC82"/>
<dbReference type="EMBL" id="MN738834">
    <property type="protein sequence ID" value="QHT38822.1"/>
    <property type="molecule type" value="Genomic_DNA"/>
</dbReference>
<dbReference type="InterPro" id="IPR027417">
    <property type="entry name" value="P-loop_NTPase"/>
</dbReference>
<proteinExistence type="predicted"/>
<dbReference type="Gene3D" id="3.40.50.300">
    <property type="entry name" value="P-loop containing nucleotide triphosphate hydrolases"/>
    <property type="match status" value="1"/>
</dbReference>